<dbReference type="PANTHER" id="PTHR10961">
    <property type="entry name" value="PEROXISOMAL SARCOSINE OXIDASE"/>
    <property type="match status" value="1"/>
</dbReference>
<dbReference type="EMBL" id="BNAV01000006">
    <property type="protein sequence ID" value="GHF66355.1"/>
    <property type="molecule type" value="Genomic_DNA"/>
</dbReference>
<proteinExistence type="predicted"/>
<sequence>MSVQSHYDVIVVGGGPIGLSAAWRSAVGGARVLVIDRFGFLNDRCGSSGNERHWRVQYTQTDIFRLTLSAAPLWRELEQLAGRKLIHRLGSLWFGDISVPTNEGHIADTAKAMDEMEVCYEWLSARDIGRRWGFTDLPRHFEGFLQPDGGAIDVRGTLAALATLASRNGVTMHSDERVVAVDPDANGAHVRSDRAVYRADKVVIAGNAHTNDLIQRWGVDGLDLNVYEMALVTLRQRDDGVQRPFWFAFQQPSDTDTNLFYGFPPNPWAGDDLVRLGPDFEVGALEHADDATGRPQQAHVDRVLGWARTHMPWVAPDPVSTSTCLAVLPGDPDRQFYLGTAEGLVDGGSNVVVAAGGWAFKLVPLFGRICADLALRGSTEHEIGRHALTDLVPSRG</sequence>
<keyword evidence="4" id="KW-0560">Oxidoreductase</keyword>
<accession>A0A8H9J1Z8</accession>
<protein>
    <submittedName>
        <fullName evidence="6">N-methyltryptophan oxidase</fullName>
    </submittedName>
</protein>
<feature type="domain" description="FAD dependent oxidoreductase" evidence="5">
    <location>
        <begin position="8"/>
        <end position="373"/>
    </location>
</feature>
<dbReference type="SUPFAM" id="SSF51905">
    <property type="entry name" value="FAD/NAD(P)-binding domain"/>
    <property type="match status" value="1"/>
</dbReference>
<dbReference type="InterPro" id="IPR045170">
    <property type="entry name" value="MTOX"/>
</dbReference>
<name>A0A8H9J1Z8_9PSEU</name>
<dbReference type="GO" id="GO:0050660">
    <property type="term" value="F:flavin adenine dinucleotide binding"/>
    <property type="evidence" value="ECO:0007669"/>
    <property type="project" value="InterPro"/>
</dbReference>
<evidence type="ECO:0000256" key="2">
    <source>
        <dbReference type="ARBA" id="ARBA00022630"/>
    </source>
</evidence>
<keyword evidence="3" id="KW-0274">FAD</keyword>
<keyword evidence="2" id="KW-0285">Flavoprotein</keyword>
<dbReference type="PANTHER" id="PTHR10961:SF7">
    <property type="entry name" value="FAD DEPENDENT OXIDOREDUCTASE DOMAIN-CONTAINING PROTEIN"/>
    <property type="match status" value="1"/>
</dbReference>
<comment type="cofactor">
    <cofactor evidence="1">
        <name>FAD</name>
        <dbReference type="ChEBI" id="CHEBI:57692"/>
    </cofactor>
</comment>
<evidence type="ECO:0000259" key="5">
    <source>
        <dbReference type="Pfam" id="PF01266"/>
    </source>
</evidence>
<dbReference type="OrthoDB" id="9806452at2"/>
<comment type="caution">
    <text evidence="6">The sequence shown here is derived from an EMBL/GenBank/DDBJ whole genome shotgun (WGS) entry which is preliminary data.</text>
</comment>
<evidence type="ECO:0000256" key="3">
    <source>
        <dbReference type="ARBA" id="ARBA00022827"/>
    </source>
</evidence>
<gene>
    <name evidence="6" type="primary">solA</name>
    <name evidence="6" type="ORF">GCM10017566_45170</name>
</gene>
<evidence type="ECO:0000313" key="6">
    <source>
        <dbReference type="EMBL" id="GHF66355.1"/>
    </source>
</evidence>
<dbReference type="InterPro" id="IPR036188">
    <property type="entry name" value="FAD/NAD-bd_sf"/>
</dbReference>
<evidence type="ECO:0000313" key="7">
    <source>
        <dbReference type="Proteomes" id="UP000658656"/>
    </source>
</evidence>
<evidence type="ECO:0000256" key="1">
    <source>
        <dbReference type="ARBA" id="ARBA00001974"/>
    </source>
</evidence>
<evidence type="ECO:0000256" key="4">
    <source>
        <dbReference type="ARBA" id="ARBA00023002"/>
    </source>
</evidence>
<organism evidence="6 7">
    <name type="scientific">Amycolatopsis bartoniae</name>
    <dbReference type="NCBI Taxonomy" id="941986"/>
    <lineage>
        <taxon>Bacteria</taxon>
        <taxon>Bacillati</taxon>
        <taxon>Actinomycetota</taxon>
        <taxon>Actinomycetes</taxon>
        <taxon>Pseudonocardiales</taxon>
        <taxon>Pseudonocardiaceae</taxon>
        <taxon>Amycolatopsis</taxon>
    </lineage>
</organism>
<dbReference type="RefSeq" id="WP_145932795.1">
    <property type="nucleotide sequence ID" value="NZ_BNAV01000006.1"/>
</dbReference>
<dbReference type="Gene3D" id="3.30.9.10">
    <property type="entry name" value="D-Amino Acid Oxidase, subunit A, domain 2"/>
    <property type="match status" value="1"/>
</dbReference>
<reference evidence="6" key="1">
    <citation type="journal article" date="2014" name="Int. J. Syst. Evol. Microbiol.">
        <title>Complete genome sequence of Corynebacterium casei LMG S-19264T (=DSM 44701T), isolated from a smear-ripened cheese.</title>
        <authorList>
            <consortium name="US DOE Joint Genome Institute (JGI-PGF)"/>
            <person name="Walter F."/>
            <person name="Albersmeier A."/>
            <person name="Kalinowski J."/>
            <person name="Ruckert C."/>
        </authorList>
    </citation>
    <scope>NUCLEOTIDE SEQUENCE</scope>
    <source>
        <strain evidence="6">CGMCC 4.7679</strain>
    </source>
</reference>
<dbReference type="Proteomes" id="UP000658656">
    <property type="component" value="Unassembled WGS sequence"/>
</dbReference>
<reference evidence="6" key="2">
    <citation type="submission" date="2020-09" db="EMBL/GenBank/DDBJ databases">
        <authorList>
            <person name="Sun Q."/>
            <person name="Zhou Y."/>
        </authorList>
    </citation>
    <scope>NUCLEOTIDE SEQUENCE</scope>
    <source>
        <strain evidence="6">CGMCC 4.7679</strain>
    </source>
</reference>
<dbReference type="Pfam" id="PF01266">
    <property type="entry name" value="DAO"/>
    <property type="match status" value="1"/>
</dbReference>
<dbReference type="AlphaFoldDB" id="A0A8H9J1Z8"/>
<keyword evidence="7" id="KW-1185">Reference proteome</keyword>
<dbReference type="InterPro" id="IPR006076">
    <property type="entry name" value="FAD-dep_OxRdtase"/>
</dbReference>
<dbReference type="Gene3D" id="3.50.50.60">
    <property type="entry name" value="FAD/NAD(P)-binding domain"/>
    <property type="match status" value="1"/>
</dbReference>
<dbReference type="GO" id="GO:0008115">
    <property type="term" value="F:sarcosine oxidase activity"/>
    <property type="evidence" value="ECO:0007669"/>
    <property type="project" value="TreeGrafter"/>
</dbReference>